<keyword evidence="3" id="KW-1185">Reference proteome</keyword>
<feature type="domain" description="Reverse transcriptase zinc-binding" evidence="1">
    <location>
        <begin position="70"/>
        <end position="128"/>
    </location>
</feature>
<sequence>MDWRVLVASGQMIPLYGYRVIKLCLVIVGAFEQTLLEKSNSAKIIDDVNSAALGSLMIDGFGAPIRWVSGEVLIKINIMAWKVSLDKLSTRLNLSLRGIEIPTITCPICSCAGESCSHLFFSCSMARNITTKLARWWEFDCPDLFSYDDWLEWFHSLRLLKGFKDILDGVFYVMWWVIWKYRNQTLFGSSQPRMDMLFDEIVLLSFTWCSNKCKNNFDWIFWMKCPRSLSL</sequence>
<reference evidence="2" key="2">
    <citation type="submission" date="2022-01" db="EMBL/GenBank/DDBJ databases">
        <authorList>
            <person name="Yamashiro T."/>
            <person name="Shiraishi A."/>
            <person name="Satake H."/>
            <person name="Nakayama K."/>
        </authorList>
    </citation>
    <scope>NUCLEOTIDE SEQUENCE</scope>
</reference>
<dbReference type="Proteomes" id="UP001151760">
    <property type="component" value="Unassembled WGS sequence"/>
</dbReference>
<evidence type="ECO:0000313" key="3">
    <source>
        <dbReference type="Proteomes" id="UP001151760"/>
    </source>
</evidence>
<keyword evidence="2" id="KW-0808">Transferase</keyword>
<proteinExistence type="predicted"/>
<dbReference type="GO" id="GO:0003964">
    <property type="term" value="F:RNA-directed DNA polymerase activity"/>
    <property type="evidence" value="ECO:0007669"/>
    <property type="project" value="UniProtKB-KW"/>
</dbReference>
<dbReference type="EMBL" id="BQNB010020433">
    <property type="protein sequence ID" value="GJT95907.1"/>
    <property type="molecule type" value="Genomic_DNA"/>
</dbReference>
<name>A0ABQ5I8W9_9ASTR</name>
<evidence type="ECO:0000313" key="2">
    <source>
        <dbReference type="EMBL" id="GJT95907.1"/>
    </source>
</evidence>
<evidence type="ECO:0000259" key="1">
    <source>
        <dbReference type="Pfam" id="PF13966"/>
    </source>
</evidence>
<accession>A0ABQ5I8W9</accession>
<dbReference type="Pfam" id="PF13966">
    <property type="entry name" value="zf-RVT"/>
    <property type="match status" value="1"/>
</dbReference>
<protein>
    <submittedName>
        <fullName evidence="2">RNA-directed DNA polymerase, eukaryota</fullName>
    </submittedName>
</protein>
<reference evidence="2" key="1">
    <citation type="journal article" date="2022" name="Int. J. Mol. Sci.">
        <title>Draft Genome of Tanacetum Coccineum: Genomic Comparison of Closely Related Tanacetum-Family Plants.</title>
        <authorList>
            <person name="Yamashiro T."/>
            <person name="Shiraishi A."/>
            <person name="Nakayama K."/>
            <person name="Satake H."/>
        </authorList>
    </citation>
    <scope>NUCLEOTIDE SEQUENCE</scope>
</reference>
<keyword evidence="2" id="KW-0695">RNA-directed DNA polymerase</keyword>
<organism evidence="2 3">
    <name type="scientific">Tanacetum coccineum</name>
    <dbReference type="NCBI Taxonomy" id="301880"/>
    <lineage>
        <taxon>Eukaryota</taxon>
        <taxon>Viridiplantae</taxon>
        <taxon>Streptophyta</taxon>
        <taxon>Embryophyta</taxon>
        <taxon>Tracheophyta</taxon>
        <taxon>Spermatophyta</taxon>
        <taxon>Magnoliopsida</taxon>
        <taxon>eudicotyledons</taxon>
        <taxon>Gunneridae</taxon>
        <taxon>Pentapetalae</taxon>
        <taxon>asterids</taxon>
        <taxon>campanulids</taxon>
        <taxon>Asterales</taxon>
        <taxon>Asteraceae</taxon>
        <taxon>Asteroideae</taxon>
        <taxon>Anthemideae</taxon>
        <taxon>Anthemidinae</taxon>
        <taxon>Tanacetum</taxon>
    </lineage>
</organism>
<keyword evidence="2" id="KW-0548">Nucleotidyltransferase</keyword>
<gene>
    <name evidence="2" type="ORF">Tco_1091425</name>
</gene>
<comment type="caution">
    <text evidence="2">The sequence shown here is derived from an EMBL/GenBank/DDBJ whole genome shotgun (WGS) entry which is preliminary data.</text>
</comment>
<dbReference type="InterPro" id="IPR026960">
    <property type="entry name" value="RVT-Znf"/>
</dbReference>